<evidence type="ECO:0000313" key="2">
    <source>
        <dbReference type="EMBL" id="CAI9260970.1"/>
    </source>
</evidence>
<feature type="compositionally biased region" description="Basic and acidic residues" evidence="1">
    <location>
        <begin position="71"/>
        <end position="102"/>
    </location>
</feature>
<evidence type="ECO:0000256" key="1">
    <source>
        <dbReference type="SAM" id="MobiDB-lite"/>
    </source>
</evidence>
<dbReference type="Proteomes" id="UP001177003">
    <property type="component" value="Chromosome 0"/>
</dbReference>
<name>A0AA35Y170_LACSI</name>
<protein>
    <submittedName>
        <fullName evidence="2">Uncharacterized protein</fullName>
    </submittedName>
</protein>
<evidence type="ECO:0000313" key="3">
    <source>
        <dbReference type="Proteomes" id="UP001177003"/>
    </source>
</evidence>
<reference evidence="2" key="1">
    <citation type="submission" date="2023-04" db="EMBL/GenBank/DDBJ databases">
        <authorList>
            <person name="Vijverberg K."/>
            <person name="Xiong W."/>
            <person name="Schranz E."/>
        </authorList>
    </citation>
    <scope>NUCLEOTIDE SEQUENCE</scope>
</reference>
<gene>
    <name evidence="2" type="ORF">LSALG_LOCUS1783</name>
</gene>
<sequence>MKTLRSMSFSQKFVMKSCITDVNASLNNLIETRDSLLTVSVRQHLADKLTSMFLMFYMLEGVSESGTLPKQRGDNVKQSTKEPQKVVETSDAKKPKGFDPKDNVASGSKGKEKVIDDDDDEHAKLERKAHDAVLEENLRIAREVEACKKQLCDAQIALQDKKVLFPTWSMEIILTESVDNPSIHWLEPVTSCFVVLRKL</sequence>
<feature type="region of interest" description="Disordered" evidence="1">
    <location>
        <begin position="67"/>
        <end position="122"/>
    </location>
</feature>
<accession>A0AA35Y170</accession>
<dbReference type="AlphaFoldDB" id="A0AA35Y170"/>
<dbReference type="EMBL" id="OX465086">
    <property type="protein sequence ID" value="CAI9260970.1"/>
    <property type="molecule type" value="Genomic_DNA"/>
</dbReference>
<organism evidence="2 3">
    <name type="scientific">Lactuca saligna</name>
    <name type="common">Willowleaf lettuce</name>
    <dbReference type="NCBI Taxonomy" id="75948"/>
    <lineage>
        <taxon>Eukaryota</taxon>
        <taxon>Viridiplantae</taxon>
        <taxon>Streptophyta</taxon>
        <taxon>Embryophyta</taxon>
        <taxon>Tracheophyta</taxon>
        <taxon>Spermatophyta</taxon>
        <taxon>Magnoliopsida</taxon>
        <taxon>eudicotyledons</taxon>
        <taxon>Gunneridae</taxon>
        <taxon>Pentapetalae</taxon>
        <taxon>asterids</taxon>
        <taxon>campanulids</taxon>
        <taxon>Asterales</taxon>
        <taxon>Asteraceae</taxon>
        <taxon>Cichorioideae</taxon>
        <taxon>Cichorieae</taxon>
        <taxon>Lactucinae</taxon>
        <taxon>Lactuca</taxon>
    </lineage>
</organism>
<keyword evidence="3" id="KW-1185">Reference proteome</keyword>
<proteinExistence type="predicted"/>